<name>A0A846MYG9_9PROT</name>
<dbReference type="EMBL" id="JAASRM010000001">
    <property type="protein sequence ID" value="NIK88466.1"/>
    <property type="molecule type" value="Genomic_DNA"/>
</dbReference>
<dbReference type="Proteomes" id="UP000570514">
    <property type="component" value="Unassembled WGS sequence"/>
</dbReference>
<dbReference type="SUPFAM" id="SSF52218">
    <property type="entry name" value="Flavoproteins"/>
    <property type="match status" value="1"/>
</dbReference>
<keyword evidence="5" id="KW-1185">Reference proteome</keyword>
<dbReference type="EC" id="1.6.5.2" evidence="4"/>
<dbReference type="InterPro" id="IPR029039">
    <property type="entry name" value="Flavoprotein-like_sf"/>
</dbReference>
<evidence type="ECO:0000256" key="2">
    <source>
        <dbReference type="ARBA" id="ARBA00023002"/>
    </source>
</evidence>
<accession>A0A846MYG9</accession>
<dbReference type="Pfam" id="PF02525">
    <property type="entry name" value="Flavodoxin_2"/>
    <property type="match status" value="1"/>
</dbReference>
<evidence type="ECO:0000256" key="1">
    <source>
        <dbReference type="ARBA" id="ARBA00006252"/>
    </source>
</evidence>
<sequence>MQHALIVAHPNPKSFVACLAVAYAEAAEALGHKTIMRDLYGMEFDPCLKADEIPSAAGYAPRPDVVSERALLADVDVFALFYPFWLNSPPGMLKGYLDRVFGYGFAYGKGRAGNEPLLVGRKLISFTASGTPSEWVRKSGAWEAVRTLFDEHVAAVCGLTVTDHIHFGSVVPGIRGDVVARHQESVRETVARQFGPH</sequence>
<dbReference type="InterPro" id="IPR051545">
    <property type="entry name" value="NAD(P)H_dehydrogenase_qn"/>
</dbReference>
<dbReference type="GO" id="GO:0003955">
    <property type="term" value="F:NAD(P)H dehydrogenase (quinone) activity"/>
    <property type="evidence" value="ECO:0007669"/>
    <property type="project" value="UniProtKB-EC"/>
</dbReference>
<evidence type="ECO:0000313" key="4">
    <source>
        <dbReference type="EMBL" id="NIK88466.1"/>
    </source>
</evidence>
<dbReference type="Gene3D" id="3.40.50.360">
    <property type="match status" value="1"/>
</dbReference>
<dbReference type="GO" id="GO:0005829">
    <property type="term" value="C:cytosol"/>
    <property type="evidence" value="ECO:0007669"/>
    <property type="project" value="TreeGrafter"/>
</dbReference>
<dbReference type="RefSeq" id="WP_167082641.1">
    <property type="nucleotide sequence ID" value="NZ_BAAADC010000001.1"/>
</dbReference>
<dbReference type="PANTHER" id="PTHR10204">
    <property type="entry name" value="NAD P H OXIDOREDUCTASE-RELATED"/>
    <property type="match status" value="1"/>
</dbReference>
<protein>
    <submittedName>
        <fullName evidence="4">NAD(P)H dehydrogenase (Quinone)</fullName>
        <ecNumber evidence="4">1.6.5.2</ecNumber>
    </submittedName>
</protein>
<comment type="similarity">
    <text evidence="1">Belongs to the NAD(P)H dehydrogenase (quinone) family.</text>
</comment>
<dbReference type="PANTHER" id="PTHR10204:SF34">
    <property type="entry name" value="NAD(P)H DEHYDROGENASE [QUINONE] 1 ISOFORM 1"/>
    <property type="match status" value="1"/>
</dbReference>
<feature type="domain" description="Flavodoxin-like fold" evidence="3">
    <location>
        <begin position="1"/>
        <end position="188"/>
    </location>
</feature>
<dbReference type="InterPro" id="IPR003680">
    <property type="entry name" value="Flavodoxin_fold"/>
</dbReference>
<keyword evidence="2 4" id="KW-0560">Oxidoreductase</keyword>
<dbReference type="AlphaFoldDB" id="A0A846MYG9"/>
<organism evidence="4 5">
    <name type="scientific">Rhizomicrobium palustre</name>
    <dbReference type="NCBI Taxonomy" id="189966"/>
    <lineage>
        <taxon>Bacteria</taxon>
        <taxon>Pseudomonadati</taxon>
        <taxon>Pseudomonadota</taxon>
        <taxon>Alphaproteobacteria</taxon>
        <taxon>Micropepsales</taxon>
        <taxon>Micropepsaceae</taxon>
        <taxon>Rhizomicrobium</taxon>
    </lineage>
</organism>
<evidence type="ECO:0000259" key="3">
    <source>
        <dbReference type="Pfam" id="PF02525"/>
    </source>
</evidence>
<proteinExistence type="inferred from homology"/>
<evidence type="ECO:0000313" key="5">
    <source>
        <dbReference type="Proteomes" id="UP000570514"/>
    </source>
</evidence>
<reference evidence="4 5" key="1">
    <citation type="submission" date="2020-03" db="EMBL/GenBank/DDBJ databases">
        <title>Genomic Encyclopedia of Type Strains, Phase IV (KMG-IV): sequencing the most valuable type-strain genomes for metagenomic binning, comparative biology and taxonomic classification.</title>
        <authorList>
            <person name="Goeker M."/>
        </authorList>
    </citation>
    <scope>NUCLEOTIDE SEQUENCE [LARGE SCALE GENOMIC DNA]</scope>
    <source>
        <strain evidence="4 5">DSM 19867</strain>
    </source>
</reference>
<comment type="caution">
    <text evidence="4">The sequence shown here is derived from an EMBL/GenBank/DDBJ whole genome shotgun (WGS) entry which is preliminary data.</text>
</comment>
<gene>
    <name evidence="4" type="ORF">FHS83_001784</name>
</gene>